<sequence>MRKFEPILRKTRNVFAPARPSASPPQKVGSNIATRRKIKTQKFKVLYTNLLCEEIKSRIFFH</sequence>
<reference evidence="2" key="1">
    <citation type="submission" date="2017-09" db="EMBL/GenBank/DDBJ databases">
        <title>Depth-based differentiation of microbial function through sediment-hosted aquifers and enrichment of novel symbionts in the deep terrestrial subsurface.</title>
        <authorList>
            <person name="Probst A.J."/>
            <person name="Ladd B."/>
            <person name="Jarett J.K."/>
            <person name="Geller-Mcgrath D.E."/>
            <person name="Sieber C.M.K."/>
            <person name="Emerson J.B."/>
            <person name="Anantharaman K."/>
            <person name="Thomas B.C."/>
            <person name="Malmstrom R."/>
            <person name="Stieglmeier M."/>
            <person name="Klingl A."/>
            <person name="Woyke T."/>
            <person name="Ryan C.M."/>
            <person name="Banfield J.F."/>
        </authorList>
    </citation>
    <scope>NUCLEOTIDE SEQUENCE [LARGE SCALE GENOMIC DNA]</scope>
</reference>
<dbReference type="Proteomes" id="UP000229500">
    <property type="component" value="Unassembled WGS sequence"/>
</dbReference>
<evidence type="ECO:0000313" key="1">
    <source>
        <dbReference type="EMBL" id="PJE69106.1"/>
    </source>
</evidence>
<proteinExistence type="predicted"/>
<accession>A0A2M8L5N4</accession>
<gene>
    <name evidence="1" type="ORF">COU96_01515</name>
</gene>
<evidence type="ECO:0000313" key="2">
    <source>
        <dbReference type="Proteomes" id="UP000229500"/>
    </source>
</evidence>
<comment type="caution">
    <text evidence="1">The sequence shown here is derived from an EMBL/GenBank/DDBJ whole genome shotgun (WGS) entry which is preliminary data.</text>
</comment>
<dbReference type="EMBL" id="PFEL01000059">
    <property type="protein sequence ID" value="PJE69106.1"/>
    <property type="molecule type" value="Genomic_DNA"/>
</dbReference>
<protein>
    <submittedName>
        <fullName evidence="1">Uncharacterized protein</fullName>
    </submittedName>
</protein>
<dbReference type="AlphaFoldDB" id="A0A2M8L5N4"/>
<name>A0A2M8L5N4_9BACT</name>
<organism evidence="1 2">
    <name type="scientific">Candidatus Shapirobacteria bacterium CG10_big_fil_rev_8_21_14_0_10_38_14</name>
    <dbReference type="NCBI Taxonomy" id="1974483"/>
    <lineage>
        <taxon>Bacteria</taxon>
        <taxon>Candidatus Shapironibacteriota</taxon>
    </lineage>
</organism>